<dbReference type="Pfam" id="PF07589">
    <property type="entry name" value="PEP-CTERM"/>
    <property type="match status" value="1"/>
</dbReference>
<evidence type="ECO:0000313" key="3">
    <source>
        <dbReference type="EMBL" id="MBC8317760.1"/>
    </source>
</evidence>
<evidence type="ECO:0000259" key="2">
    <source>
        <dbReference type="Pfam" id="PF07589"/>
    </source>
</evidence>
<sequence>MSTDYWNNLTTTWTFVNPVGSTNSIIFALSSVTDGVAPVPEPATMLLFGTGLAGLAGYTRKRRAQKK</sequence>
<dbReference type="EMBL" id="JACNJZ010000103">
    <property type="protein sequence ID" value="MBC8317760.1"/>
    <property type="molecule type" value="Genomic_DNA"/>
</dbReference>
<protein>
    <submittedName>
        <fullName evidence="3">PEP-CTERM sorting domain-containing protein</fullName>
    </submittedName>
</protein>
<reference evidence="3 4" key="1">
    <citation type="submission" date="2020-08" db="EMBL/GenBank/DDBJ databases">
        <title>Bridging the membrane lipid divide: bacteria of the FCB group superphylum have the potential to synthesize archaeal ether lipids.</title>
        <authorList>
            <person name="Villanueva L."/>
            <person name="Von Meijenfeldt F.A.B."/>
            <person name="Westbye A.B."/>
            <person name="Yadav S."/>
            <person name="Hopmans E.C."/>
            <person name="Dutilh B.E."/>
            <person name="Sinninghe Damste J.S."/>
        </authorList>
    </citation>
    <scope>NUCLEOTIDE SEQUENCE [LARGE SCALE GENOMIC DNA]</scope>
    <source>
        <strain evidence="3">NIOZ-UU47</strain>
    </source>
</reference>
<keyword evidence="1" id="KW-0812">Transmembrane</keyword>
<dbReference type="Proteomes" id="UP000614424">
    <property type="component" value="Unassembled WGS sequence"/>
</dbReference>
<evidence type="ECO:0000256" key="1">
    <source>
        <dbReference type="SAM" id="Phobius"/>
    </source>
</evidence>
<name>A0A8J6ND38_9BACT</name>
<proteinExistence type="predicted"/>
<dbReference type="AlphaFoldDB" id="A0A8J6ND38"/>
<dbReference type="NCBIfam" id="TIGR02595">
    <property type="entry name" value="PEP_CTERM"/>
    <property type="match status" value="1"/>
</dbReference>
<gene>
    <name evidence="3" type="ORF">H8E41_07615</name>
</gene>
<dbReference type="InterPro" id="IPR013424">
    <property type="entry name" value="Ice-binding_C"/>
</dbReference>
<keyword evidence="1" id="KW-0472">Membrane</keyword>
<feature type="transmembrane region" description="Helical" evidence="1">
    <location>
        <begin position="42"/>
        <end position="59"/>
    </location>
</feature>
<keyword evidence="1" id="KW-1133">Transmembrane helix</keyword>
<evidence type="ECO:0000313" key="4">
    <source>
        <dbReference type="Proteomes" id="UP000614424"/>
    </source>
</evidence>
<organism evidence="3 4">
    <name type="scientific">Candidatus Desulfobia pelagia</name>
    <dbReference type="NCBI Taxonomy" id="2841692"/>
    <lineage>
        <taxon>Bacteria</taxon>
        <taxon>Pseudomonadati</taxon>
        <taxon>Thermodesulfobacteriota</taxon>
        <taxon>Desulfobulbia</taxon>
        <taxon>Desulfobulbales</taxon>
        <taxon>Desulfobulbaceae</taxon>
        <taxon>Candidatus Desulfobia</taxon>
    </lineage>
</organism>
<feature type="domain" description="Ice-binding protein C-terminal" evidence="2">
    <location>
        <begin position="38"/>
        <end position="61"/>
    </location>
</feature>
<comment type="caution">
    <text evidence="3">The sequence shown here is derived from an EMBL/GenBank/DDBJ whole genome shotgun (WGS) entry which is preliminary data.</text>
</comment>
<accession>A0A8J6ND38</accession>